<gene>
    <name evidence="1" type="ORF">CEXT_781461</name>
</gene>
<protein>
    <submittedName>
        <fullName evidence="1">Uncharacterized protein</fullName>
    </submittedName>
</protein>
<dbReference type="EMBL" id="BPLR01018136">
    <property type="protein sequence ID" value="GIY97227.1"/>
    <property type="molecule type" value="Genomic_DNA"/>
</dbReference>
<accession>A0AAV4XQ81</accession>
<dbReference type="AlphaFoldDB" id="A0AAV4XQ81"/>
<comment type="caution">
    <text evidence="1">The sequence shown here is derived from an EMBL/GenBank/DDBJ whole genome shotgun (WGS) entry which is preliminary data.</text>
</comment>
<dbReference type="Proteomes" id="UP001054945">
    <property type="component" value="Unassembled WGS sequence"/>
</dbReference>
<evidence type="ECO:0000313" key="1">
    <source>
        <dbReference type="EMBL" id="GIY97227.1"/>
    </source>
</evidence>
<sequence length="90" mass="10424">MIQYNFFCSQSSEQRPSLIWGAVTYEEDSYRETRLVLLSWSQKVAHTKFIGSHRRPLKMGLFHRVISPPAGNRVTCPLDKKLTSRTLGRI</sequence>
<reference evidence="1 2" key="1">
    <citation type="submission" date="2021-06" db="EMBL/GenBank/DDBJ databases">
        <title>Caerostris extrusa draft genome.</title>
        <authorList>
            <person name="Kono N."/>
            <person name="Arakawa K."/>
        </authorList>
    </citation>
    <scope>NUCLEOTIDE SEQUENCE [LARGE SCALE GENOMIC DNA]</scope>
</reference>
<name>A0AAV4XQ81_CAEEX</name>
<keyword evidence="2" id="KW-1185">Reference proteome</keyword>
<organism evidence="1 2">
    <name type="scientific">Caerostris extrusa</name>
    <name type="common">Bark spider</name>
    <name type="synonym">Caerostris bankana</name>
    <dbReference type="NCBI Taxonomy" id="172846"/>
    <lineage>
        <taxon>Eukaryota</taxon>
        <taxon>Metazoa</taxon>
        <taxon>Ecdysozoa</taxon>
        <taxon>Arthropoda</taxon>
        <taxon>Chelicerata</taxon>
        <taxon>Arachnida</taxon>
        <taxon>Araneae</taxon>
        <taxon>Araneomorphae</taxon>
        <taxon>Entelegynae</taxon>
        <taxon>Araneoidea</taxon>
        <taxon>Araneidae</taxon>
        <taxon>Caerostris</taxon>
    </lineage>
</organism>
<evidence type="ECO:0000313" key="2">
    <source>
        <dbReference type="Proteomes" id="UP001054945"/>
    </source>
</evidence>
<proteinExistence type="predicted"/>